<name>G1JWH5_9CAUD</name>
<dbReference type="RefSeq" id="YP_009012204.1">
    <property type="nucleotide sequence ID" value="NC_023691.1"/>
</dbReference>
<keyword evidence="1" id="KW-1133">Transmembrane helix</keyword>
<evidence type="ECO:0000313" key="2">
    <source>
        <dbReference type="EMBL" id="AEL97973.1"/>
    </source>
</evidence>
<keyword evidence="1" id="KW-0812">Transmembrane</keyword>
<evidence type="ECO:0000256" key="1">
    <source>
        <dbReference type="SAM" id="Phobius"/>
    </source>
</evidence>
<organism evidence="2 3">
    <name type="scientific">Mycobacterium phage Patience</name>
    <dbReference type="NCBI Taxonomy" id="1074308"/>
    <lineage>
        <taxon>Viruses</taxon>
        <taxon>Duplodnaviria</taxon>
        <taxon>Heunggongvirae</taxon>
        <taxon>Uroviricota</taxon>
        <taxon>Caudoviricetes</taxon>
        <taxon>Patiencevirus</taxon>
        <taxon>Patiencevirus patience</taxon>
    </lineage>
</organism>
<protein>
    <submittedName>
        <fullName evidence="2">Uncharacterized protein</fullName>
    </submittedName>
</protein>
<reference evidence="2 3" key="1">
    <citation type="journal article" date="2012" name="J. Virol.">
        <title>Complete Genome Sequences of 138 Mycobacteriophages.</title>
        <authorList>
            <consortium name="the Science Education Alliance Phage Hunters Advancing Genomics and Evolutionary Science Program"/>
            <consortium name="the KwaZulu-Natal Research Institute for Tuberculosis and HIV Mycobacterial Genetics Course Students"/>
            <consortium name="the Phage Hunters Integrating Research and Education Program"/>
            <person name="Hatfull G.F."/>
        </authorList>
    </citation>
    <scope>NUCLEOTIDE SEQUENCE [LARGE SCALE GENOMIC DNA]</scope>
</reference>
<keyword evidence="1" id="KW-0472">Membrane</keyword>
<sequence length="45" mass="5267">MKPIFEIIGLIAMAAWLAFCVYWGVVLERNYPVNQKEDNDNDSEY</sequence>
<keyword evidence="3" id="KW-1185">Reference proteome</keyword>
<accession>G1JWH5</accession>
<dbReference type="EMBL" id="JN412589">
    <property type="protein sequence ID" value="AEL97973.1"/>
    <property type="molecule type" value="Genomic_DNA"/>
</dbReference>
<dbReference type="Proteomes" id="UP000000694">
    <property type="component" value="Segment"/>
</dbReference>
<dbReference type="KEGG" id="vg:18559579"/>
<dbReference type="GeneID" id="18559579"/>
<proteinExistence type="predicted"/>
<feature type="transmembrane region" description="Helical" evidence="1">
    <location>
        <begin position="7"/>
        <end position="25"/>
    </location>
</feature>
<evidence type="ECO:0000313" key="3">
    <source>
        <dbReference type="Proteomes" id="UP000000694"/>
    </source>
</evidence>
<gene>
    <name evidence="2" type="primary">64</name>
    <name evidence="2" type="ORF">PATIENCE_64</name>
</gene>